<feature type="domain" description="HTH cro/C1-type" evidence="1">
    <location>
        <begin position="6"/>
        <end position="62"/>
    </location>
</feature>
<dbReference type="CDD" id="cd00093">
    <property type="entry name" value="HTH_XRE"/>
    <property type="match status" value="1"/>
</dbReference>
<dbReference type="InterPro" id="IPR001387">
    <property type="entry name" value="Cro/C1-type_HTH"/>
</dbReference>
<protein>
    <submittedName>
        <fullName evidence="2">Putative transcriptional regulator</fullName>
    </submittedName>
</protein>
<proteinExistence type="predicted"/>
<dbReference type="EMBL" id="CP019655">
    <property type="protein sequence ID" value="AVF27929.1"/>
    <property type="molecule type" value="Genomic_DNA"/>
</dbReference>
<dbReference type="Proteomes" id="UP000239833">
    <property type="component" value="Chromosome"/>
</dbReference>
<sequence length="75" mass="8966">MLLLKINQIMDEKRLNTRQLSKMTGIRWNTINDMSENKSKHWSPENLEKIMKALEIEDVSELIEYVKDDKKTTEE</sequence>
<dbReference type="RefSeq" id="WP_158672803.1">
    <property type="nucleotide sequence ID" value="NZ_CP019655.1"/>
</dbReference>
<dbReference type="Gene3D" id="1.10.260.40">
    <property type="entry name" value="lambda repressor-like DNA-binding domains"/>
    <property type="match status" value="1"/>
</dbReference>
<dbReference type="GeneID" id="64221291"/>
<evidence type="ECO:0000313" key="3">
    <source>
        <dbReference type="Proteomes" id="UP000239833"/>
    </source>
</evidence>
<dbReference type="InterPro" id="IPR010982">
    <property type="entry name" value="Lambda_DNA-bd_dom_sf"/>
</dbReference>
<organism evidence="2 3">
    <name type="scientific">Paenibacillus larvae subsp. larvae</name>
    <dbReference type="NCBI Taxonomy" id="147375"/>
    <lineage>
        <taxon>Bacteria</taxon>
        <taxon>Bacillati</taxon>
        <taxon>Bacillota</taxon>
        <taxon>Bacilli</taxon>
        <taxon>Bacillales</taxon>
        <taxon>Paenibacillaceae</taxon>
        <taxon>Paenibacillus</taxon>
    </lineage>
</organism>
<gene>
    <name evidence="2" type="ORF">ERICIII_03825</name>
</gene>
<dbReference type="GO" id="GO:0003677">
    <property type="term" value="F:DNA binding"/>
    <property type="evidence" value="ECO:0007669"/>
    <property type="project" value="InterPro"/>
</dbReference>
<dbReference type="Pfam" id="PF13443">
    <property type="entry name" value="HTH_26"/>
    <property type="match status" value="1"/>
</dbReference>
<dbReference type="AlphaFoldDB" id="A0A2L1UHR0"/>
<dbReference type="SUPFAM" id="SSF47413">
    <property type="entry name" value="lambda repressor-like DNA-binding domains"/>
    <property type="match status" value="1"/>
</dbReference>
<reference evidence="3" key="1">
    <citation type="submission" date="2017-02" db="EMBL/GenBank/DDBJ databases">
        <title>Delineation of Paenibacillus larvae strains originating from foulbrood outbreaks.</title>
        <authorList>
            <person name="Beims H."/>
            <person name="Bunk B."/>
            <person name="Sproeer C."/>
            <person name="Mohr K.I."/>
            <person name="Pradella S."/>
            <person name="Guenther G."/>
            <person name="Rohde M."/>
            <person name="von der Ohe W."/>
            <person name="Steinert M."/>
        </authorList>
    </citation>
    <scope>NUCLEOTIDE SEQUENCE [LARGE SCALE GENOMIC DNA]</scope>
    <source>
        <strain evidence="3">Eric_III</strain>
    </source>
</reference>
<evidence type="ECO:0000259" key="1">
    <source>
        <dbReference type="PROSITE" id="PS50943"/>
    </source>
</evidence>
<accession>A0A2L1UHR0</accession>
<evidence type="ECO:0000313" key="2">
    <source>
        <dbReference type="EMBL" id="AVF27929.1"/>
    </source>
</evidence>
<name>A0A2L1UHR0_9BACL</name>
<dbReference type="PROSITE" id="PS50943">
    <property type="entry name" value="HTH_CROC1"/>
    <property type="match status" value="1"/>
</dbReference>